<dbReference type="InterPro" id="IPR018511">
    <property type="entry name" value="Hemolysin-typ_Ca-bd_CS"/>
</dbReference>
<organism evidence="3 4">
    <name type="scientific">Salipiger mucosus DSM 16094</name>
    <dbReference type="NCBI Taxonomy" id="1123237"/>
    <lineage>
        <taxon>Bacteria</taxon>
        <taxon>Pseudomonadati</taxon>
        <taxon>Pseudomonadota</taxon>
        <taxon>Alphaproteobacteria</taxon>
        <taxon>Rhodobacterales</taxon>
        <taxon>Roseobacteraceae</taxon>
        <taxon>Salipiger</taxon>
    </lineage>
</organism>
<dbReference type="PANTHER" id="PTHR38340">
    <property type="entry name" value="S-LAYER PROTEIN"/>
    <property type="match status" value="1"/>
</dbReference>
<dbReference type="InterPro" id="IPR001343">
    <property type="entry name" value="Hemolysn_Ca-bd"/>
</dbReference>
<dbReference type="PROSITE" id="PS00330">
    <property type="entry name" value="HEMOLYSIN_CALCIUM"/>
    <property type="match status" value="1"/>
</dbReference>
<proteinExistence type="predicted"/>
<dbReference type="Gene3D" id="2.150.10.10">
    <property type="entry name" value="Serralysin-like metalloprotease, C-terminal"/>
    <property type="match status" value="2"/>
</dbReference>
<dbReference type="Proteomes" id="UP000015347">
    <property type="component" value="Unassembled WGS sequence"/>
</dbReference>
<dbReference type="HOGENOM" id="CLU_581235_0_0_5"/>
<evidence type="ECO:0000313" key="3">
    <source>
        <dbReference type="EMBL" id="EPX75542.1"/>
    </source>
</evidence>
<reference evidence="4" key="1">
    <citation type="journal article" date="2014" name="Stand. Genomic Sci.">
        <title>Genome sequence of the exopolysaccharide-producing Salipiger mucosus type strain (DSM 16094(T)), a moderately halophilic member of the Roseobacter clade.</title>
        <authorList>
            <person name="Riedel T."/>
            <person name="Spring S."/>
            <person name="Fiebig A."/>
            <person name="Petersen J."/>
            <person name="Kyrpides N.C."/>
            <person name="Goker M."/>
            <person name="Klenk H.P."/>
        </authorList>
    </citation>
    <scope>NUCLEOTIDE SEQUENCE [LARGE SCALE GENOMIC DNA]</scope>
    <source>
        <strain evidence="4">DSM 16094</strain>
    </source>
</reference>
<dbReference type="AlphaFoldDB" id="S9Q696"/>
<gene>
    <name evidence="3" type="ORF">Salmuc_03176</name>
</gene>
<dbReference type="RefSeq" id="WP_020039281.1">
    <property type="nucleotide sequence ID" value="NZ_KE557294.1"/>
</dbReference>
<dbReference type="Pfam" id="PF00353">
    <property type="entry name" value="HemolysinCabind"/>
    <property type="match status" value="5"/>
</dbReference>
<dbReference type="GO" id="GO:0005576">
    <property type="term" value="C:extracellular region"/>
    <property type="evidence" value="ECO:0007669"/>
    <property type="project" value="UniProtKB-SubCell"/>
</dbReference>
<comment type="subcellular location">
    <subcellularLocation>
        <location evidence="1">Secreted</location>
    </subcellularLocation>
</comment>
<dbReference type="InterPro" id="IPR011049">
    <property type="entry name" value="Serralysin-like_metalloprot_C"/>
</dbReference>
<dbReference type="STRING" id="1123237.Salmuc_03176"/>
<keyword evidence="2" id="KW-0964">Secreted</keyword>
<dbReference type="OrthoDB" id="6305173at2"/>
<dbReference type="PRINTS" id="PR00313">
    <property type="entry name" value="CABNDNGRPT"/>
</dbReference>
<name>S9Q696_9RHOB</name>
<evidence type="ECO:0000256" key="1">
    <source>
        <dbReference type="ARBA" id="ARBA00004613"/>
    </source>
</evidence>
<dbReference type="InterPro" id="IPR050557">
    <property type="entry name" value="RTX_toxin/Mannuronan_C5-epim"/>
</dbReference>
<evidence type="ECO:0000313" key="4">
    <source>
        <dbReference type="Proteomes" id="UP000015347"/>
    </source>
</evidence>
<comment type="caution">
    <text evidence="3">The sequence shown here is derived from an EMBL/GenBank/DDBJ whole genome shotgun (WGS) entry which is preliminary data.</text>
</comment>
<dbReference type="EMBL" id="APVH01000075">
    <property type="protein sequence ID" value="EPX75542.1"/>
    <property type="molecule type" value="Genomic_DNA"/>
</dbReference>
<accession>S9Q696</accession>
<keyword evidence="4" id="KW-1185">Reference proteome</keyword>
<sequence length="470" mass="47504">MPTGNITVTPYGGSVLSLPLLNEDNTLLLSDLDSKITAELADDQGTLDSSDDNISTFDDEALTYVGSGTFQPGIEVAGVIVPLGEAVPVVVFNADDGTGTEKSYFHFPEGDPGLLGAVAAILDIEDTPYEIFPNPYEGSAVADVYFGDDFGNQMFGEAGDDDIRGRDGDDSIIGGLGADTLLGNDGADTVSGGEGDDVVVGGFGADVVVGGDGLDRLEGGAGADTLLAGAHADTIEGGLGDDLIDGAGGFDTVLYTGLSEGVILNLENGVATGGGGSDTVSNVEHAVGSAGDDVVYGTELHGNRLEGSLGDDDLYGLNGRDTLLGGDGNDALYGGEDVDWLLGGDQDDRLDGGGGTDVLTGGDGADTFVLSDIADTGVGRWDRDEIRDFDASDGDVIDISGVDADAGAAGDQAFTFAGTDFTGTAGEVILEDHVFSGVDVTIASMDVDGDGEIDGQLYIVGGAEIDDFVL</sequence>
<evidence type="ECO:0000256" key="2">
    <source>
        <dbReference type="ARBA" id="ARBA00022525"/>
    </source>
</evidence>
<dbReference type="eggNOG" id="COG2931">
    <property type="taxonomic scope" value="Bacteria"/>
</dbReference>
<dbReference type="SUPFAM" id="SSF51120">
    <property type="entry name" value="beta-Roll"/>
    <property type="match status" value="3"/>
</dbReference>
<dbReference type="GO" id="GO:0005509">
    <property type="term" value="F:calcium ion binding"/>
    <property type="evidence" value="ECO:0007669"/>
    <property type="project" value="InterPro"/>
</dbReference>
<dbReference type="PANTHER" id="PTHR38340:SF1">
    <property type="entry name" value="S-LAYER PROTEIN"/>
    <property type="match status" value="1"/>
</dbReference>
<protein>
    <submittedName>
        <fullName evidence="3">Hemolysin-type calcium-binding protein</fullName>
    </submittedName>
</protein>